<sequence>MDNTSAYGRARRAEGRLSGLTRHMRRWRRDESGSLTIEFCLWMPVFLAIIVLVLDTSILFAKHTSLMRLTSYVTRQLSVGAMTDAEVTQYIVDQGYSTNDFTATVARPGSEVKLKIDIKVAALEAAGLYSRLGFTDLTVEAVQRDEL</sequence>
<feature type="domain" description="TadE-like" evidence="1">
    <location>
        <begin position="33"/>
        <end position="67"/>
    </location>
</feature>
<dbReference type="AlphaFoldDB" id="A0A1U7DGC3"/>
<organism evidence="2 3">
    <name type="scientific">Brevirhabdus pacifica</name>
    <dbReference type="NCBI Taxonomy" id="1267768"/>
    <lineage>
        <taxon>Bacteria</taxon>
        <taxon>Pseudomonadati</taxon>
        <taxon>Pseudomonadota</taxon>
        <taxon>Alphaproteobacteria</taxon>
        <taxon>Rhodobacterales</taxon>
        <taxon>Paracoccaceae</taxon>
        <taxon>Brevirhabdus</taxon>
    </lineage>
</organism>
<keyword evidence="3" id="KW-1185">Reference proteome</keyword>
<evidence type="ECO:0000313" key="2">
    <source>
        <dbReference type="EMBL" id="APX88943.1"/>
    </source>
</evidence>
<dbReference type="OrthoDB" id="7873328at2"/>
<dbReference type="Pfam" id="PF07811">
    <property type="entry name" value="TadE"/>
    <property type="match status" value="1"/>
</dbReference>
<protein>
    <recommendedName>
        <fullName evidence="1">TadE-like domain-containing protein</fullName>
    </recommendedName>
</protein>
<name>A0A1U7DGC3_9RHOB</name>
<accession>A0A1U7DGC3</accession>
<dbReference type="EMBL" id="CP019124">
    <property type="protein sequence ID" value="APX88943.1"/>
    <property type="molecule type" value="Genomic_DNA"/>
</dbReference>
<accession>A0A2M9DFX9</accession>
<dbReference type="InterPro" id="IPR012495">
    <property type="entry name" value="TadE-like_dom"/>
</dbReference>
<dbReference type="Proteomes" id="UP000187266">
    <property type="component" value="Chromosome"/>
</dbReference>
<reference evidence="2 3" key="1">
    <citation type="submission" date="2017-01" db="EMBL/GenBank/DDBJ databases">
        <title>Genomic analysis of Xuhuaishuia manganoxidans DY6-4.</title>
        <authorList>
            <person name="Wang X."/>
        </authorList>
    </citation>
    <scope>NUCLEOTIDE SEQUENCE [LARGE SCALE GENOMIC DNA]</scope>
    <source>
        <strain evidence="2 3">DY6-4</strain>
    </source>
</reference>
<evidence type="ECO:0000313" key="3">
    <source>
        <dbReference type="Proteomes" id="UP000187266"/>
    </source>
</evidence>
<dbReference type="STRING" id="1267768.BV394_03705"/>
<dbReference type="RefSeq" id="WP_076978966.1">
    <property type="nucleotide sequence ID" value="NZ_CP019124.1"/>
</dbReference>
<evidence type="ECO:0000259" key="1">
    <source>
        <dbReference type="Pfam" id="PF07811"/>
    </source>
</evidence>
<proteinExistence type="predicted"/>
<gene>
    <name evidence="2" type="ORF">BV394_03705</name>
</gene>